<dbReference type="Gene3D" id="3.30.565.10">
    <property type="entry name" value="Histidine kinase-like ATPase, C-terminal domain"/>
    <property type="match status" value="1"/>
</dbReference>
<reference evidence="3 4" key="1">
    <citation type="submission" date="2023-05" db="EMBL/GenBank/DDBJ databases">
        <title>Genome sequence of Pinibacter sp. MAH-24.</title>
        <authorList>
            <person name="Huq M.A."/>
        </authorList>
    </citation>
    <scope>NUCLEOTIDE SEQUENCE [LARGE SCALE GENOMIC DNA]</scope>
    <source>
        <strain evidence="3 4">MAH-24</strain>
    </source>
</reference>
<dbReference type="SUPFAM" id="SSF55874">
    <property type="entry name" value="ATPase domain of HSP90 chaperone/DNA topoisomerase II/histidine kinase"/>
    <property type="match status" value="1"/>
</dbReference>
<organism evidence="3 4">
    <name type="scientific">Pinibacter soli</name>
    <dbReference type="NCBI Taxonomy" id="3044211"/>
    <lineage>
        <taxon>Bacteria</taxon>
        <taxon>Pseudomonadati</taxon>
        <taxon>Bacteroidota</taxon>
        <taxon>Chitinophagia</taxon>
        <taxon>Chitinophagales</taxon>
        <taxon>Chitinophagaceae</taxon>
        <taxon>Pinibacter</taxon>
    </lineage>
</organism>
<evidence type="ECO:0000313" key="4">
    <source>
        <dbReference type="Proteomes" id="UP001226434"/>
    </source>
</evidence>
<keyword evidence="3" id="KW-0808">Transferase</keyword>
<proteinExistence type="predicted"/>
<dbReference type="PANTHER" id="PTHR34220:SF7">
    <property type="entry name" value="SENSOR HISTIDINE KINASE YPDA"/>
    <property type="match status" value="1"/>
</dbReference>
<keyword evidence="1" id="KW-0472">Membrane</keyword>
<keyword evidence="1" id="KW-1133">Transmembrane helix</keyword>
<keyword evidence="4" id="KW-1185">Reference proteome</keyword>
<name>A0ABT6RE86_9BACT</name>
<dbReference type="InterPro" id="IPR050640">
    <property type="entry name" value="Bact_2-comp_sensor_kinase"/>
</dbReference>
<comment type="caution">
    <text evidence="3">The sequence shown here is derived from an EMBL/GenBank/DDBJ whole genome shotgun (WGS) entry which is preliminary data.</text>
</comment>
<sequence>MLLIIVIALIIATRNIQHMFWWYMPGLFVLLAAPILLNLYLFLPQYLFKGKYKSYITVLISCLLLFYSCLTFYSQYSFVNASEKTQPITVASFILMFLFYLFFIGTLIAATSAIKLFQRWVNDTYRLIQLENSYYKTELDLLKTNISPHFLFNMLNNIDVLIGAEPKKAKKIVVELSDFIRYQLYDSQKEKVFLHADIEFLTHYLEMEKIRRDHFHFTIETHPKDSQPIEVPPLLFIPFVENAVKHNVDTEEANVYVSFSINNNHLIFICTNPTNKSSTQKVGGLGLANVKRRLELLYPEKHTLDITEGENTFRVILNIKL</sequence>
<feature type="transmembrane region" description="Helical" evidence="1">
    <location>
        <begin position="55"/>
        <end position="76"/>
    </location>
</feature>
<dbReference type="InterPro" id="IPR036890">
    <property type="entry name" value="HATPase_C_sf"/>
</dbReference>
<keyword evidence="3" id="KW-0418">Kinase</keyword>
<dbReference type="PANTHER" id="PTHR34220">
    <property type="entry name" value="SENSOR HISTIDINE KINASE YPDA"/>
    <property type="match status" value="1"/>
</dbReference>
<feature type="transmembrane region" description="Helical" evidence="1">
    <location>
        <begin position="88"/>
        <end position="110"/>
    </location>
</feature>
<keyword evidence="1" id="KW-0812">Transmembrane</keyword>
<evidence type="ECO:0000256" key="1">
    <source>
        <dbReference type="SAM" id="Phobius"/>
    </source>
</evidence>
<accession>A0ABT6RE86</accession>
<dbReference type="EMBL" id="JASBRG010000007">
    <property type="protein sequence ID" value="MDI3320845.1"/>
    <property type="molecule type" value="Genomic_DNA"/>
</dbReference>
<protein>
    <submittedName>
        <fullName evidence="3">Histidine kinase</fullName>
    </submittedName>
</protein>
<gene>
    <name evidence="3" type="ORF">QJ048_13730</name>
</gene>
<evidence type="ECO:0000259" key="2">
    <source>
        <dbReference type="Pfam" id="PF06580"/>
    </source>
</evidence>
<dbReference type="Proteomes" id="UP001226434">
    <property type="component" value="Unassembled WGS sequence"/>
</dbReference>
<dbReference type="Pfam" id="PF06580">
    <property type="entry name" value="His_kinase"/>
    <property type="match status" value="1"/>
</dbReference>
<feature type="transmembrane region" description="Helical" evidence="1">
    <location>
        <begin position="24"/>
        <end position="43"/>
    </location>
</feature>
<feature type="domain" description="Signal transduction histidine kinase internal region" evidence="2">
    <location>
        <begin position="138"/>
        <end position="212"/>
    </location>
</feature>
<dbReference type="InterPro" id="IPR010559">
    <property type="entry name" value="Sig_transdc_His_kin_internal"/>
</dbReference>
<evidence type="ECO:0000313" key="3">
    <source>
        <dbReference type="EMBL" id="MDI3320845.1"/>
    </source>
</evidence>
<dbReference type="RefSeq" id="WP_282334947.1">
    <property type="nucleotide sequence ID" value="NZ_JASBRG010000007.1"/>
</dbReference>
<dbReference type="GO" id="GO:0016301">
    <property type="term" value="F:kinase activity"/>
    <property type="evidence" value="ECO:0007669"/>
    <property type="project" value="UniProtKB-KW"/>
</dbReference>